<evidence type="ECO:0000256" key="1">
    <source>
        <dbReference type="ARBA" id="ARBA00004651"/>
    </source>
</evidence>
<dbReference type="EMBL" id="QQSY01000001">
    <property type="protein sequence ID" value="RDJ00352.1"/>
    <property type="molecule type" value="Genomic_DNA"/>
</dbReference>
<name>A0A370KCP4_9GAMM</name>
<keyword evidence="6 8" id="KW-1133">Transmembrane helix</keyword>
<evidence type="ECO:0000256" key="5">
    <source>
        <dbReference type="ARBA" id="ARBA00022692"/>
    </source>
</evidence>
<evidence type="ECO:0000313" key="10">
    <source>
        <dbReference type="Proteomes" id="UP000254711"/>
    </source>
</evidence>
<feature type="transmembrane region" description="Helical" evidence="8">
    <location>
        <begin position="130"/>
        <end position="150"/>
    </location>
</feature>
<dbReference type="GO" id="GO:0016763">
    <property type="term" value="F:pentosyltransferase activity"/>
    <property type="evidence" value="ECO:0007669"/>
    <property type="project" value="TreeGrafter"/>
</dbReference>
<comment type="caution">
    <text evidence="9">The sequence shown here is derived from an EMBL/GenBank/DDBJ whole genome shotgun (WGS) entry which is preliminary data.</text>
</comment>
<feature type="transmembrane region" description="Helical" evidence="8">
    <location>
        <begin position="89"/>
        <end position="110"/>
    </location>
</feature>
<evidence type="ECO:0000256" key="8">
    <source>
        <dbReference type="SAM" id="Phobius"/>
    </source>
</evidence>
<evidence type="ECO:0000313" key="9">
    <source>
        <dbReference type="EMBL" id="RDJ00352.1"/>
    </source>
</evidence>
<evidence type="ECO:0000256" key="4">
    <source>
        <dbReference type="ARBA" id="ARBA00022679"/>
    </source>
</evidence>
<keyword evidence="2" id="KW-1003">Cell membrane</keyword>
<feature type="transmembrane region" description="Helical" evidence="8">
    <location>
        <begin position="330"/>
        <end position="349"/>
    </location>
</feature>
<proteinExistence type="predicted"/>
<keyword evidence="7 8" id="KW-0472">Membrane</keyword>
<comment type="subcellular location">
    <subcellularLocation>
        <location evidence="1">Cell membrane</location>
        <topology evidence="1">Multi-pass membrane protein</topology>
    </subcellularLocation>
</comment>
<feature type="transmembrane region" description="Helical" evidence="8">
    <location>
        <begin position="302"/>
        <end position="324"/>
    </location>
</feature>
<dbReference type="PANTHER" id="PTHR33908">
    <property type="entry name" value="MANNOSYLTRANSFERASE YKCB-RELATED"/>
    <property type="match status" value="1"/>
</dbReference>
<keyword evidence="4" id="KW-0808">Transferase</keyword>
<feature type="transmembrane region" description="Helical" evidence="8">
    <location>
        <begin position="61"/>
        <end position="82"/>
    </location>
</feature>
<evidence type="ECO:0008006" key="11">
    <source>
        <dbReference type="Google" id="ProtNLM"/>
    </source>
</evidence>
<dbReference type="InterPro" id="IPR050297">
    <property type="entry name" value="LipidA_mod_glycosyltrf_83"/>
</dbReference>
<keyword evidence="10" id="KW-1185">Reference proteome</keyword>
<dbReference type="AlphaFoldDB" id="A0A370KCP4"/>
<evidence type="ECO:0000256" key="2">
    <source>
        <dbReference type="ARBA" id="ARBA00022475"/>
    </source>
</evidence>
<keyword evidence="3" id="KW-0328">Glycosyltransferase</keyword>
<gene>
    <name evidence="9" type="ORF">DVT68_06005</name>
</gene>
<accession>A0A370KCP4</accession>
<protein>
    <recommendedName>
        <fullName evidence="11">Glycosyltransferase RgtA/B/C/D-like domain-containing protein</fullName>
    </recommendedName>
</protein>
<dbReference type="Proteomes" id="UP000254711">
    <property type="component" value="Unassembled WGS sequence"/>
</dbReference>
<dbReference type="GO" id="GO:0005886">
    <property type="term" value="C:plasma membrane"/>
    <property type="evidence" value="ECO:0007669"/>
    <property type="project" value="UniProtKB-SubCell"/>
</dbReference>
<sequence length="364" mass="40827">MPQYLNEHFAVRMAYVQAWIAGLTLLLTTLLAMALLGAWPGLALGALVALSPHQSVYVPYLLSETTFGAVLMLALAAGVAALRTASRRARYVLGFLSGVLFGMACLVRPTLNQWIPVLLILLLVPAVRRFWREVAVLALGFVLMMSPWWVRNEITLHHMTDSEKMLVTVQQGSYVDLMYQGRPDTYGAAYRFDPKAAQAASSWPDLMTDLRDKFASQPAAMVRWYVFGKVESFLSWSSAEGWGDIFTYPVFRTPWLSAPAFIAAASLMRGMHAPLMILSVLGALMAFLPVTRRQFDERSADAWRFLALMYLFAIGVHVVGLPIARYSVPFQPLGYLFAGFQLVLLYRFYRERQRQELSGEAQHA</sequence>
<evidence type="ECO:0000256" key="7">
    <source>
        <dbReference type="ARBA" id="ARBA00023136"/>
    </source>
</evidence>
<dbReference type="PANTHER" id="PTHR33908:SF11">
    <property type="entry name" value="MEMBRANE PROTEIN"/>
    <property type="match status" value="1"/>
</dbReference>
<reference evidence="9 10" key="1">
    <citation type="submission" date="2018-07" db="EMBL/GenBank/DDBJ databases">
        <title>Dyella solisilvae sp. nov., isolated from the pine and broad-leaved mixed forest soil.</title>
        <authorList>
            <person name="Gao Z."/>
            <person name="Qiu L."/>
        </authorList>
    </citation>
    <scope>NUCLEOTIDE SEQUENCE [LARGE SCALE GENOMIC DNA]</scope>
    <source>
        <strain evidence="9 10">DHG54</strain>
    </source>
</reference>
<organism evidence="9 10">
    <name type="scientific">Dyella solisilvae</name>
    <dbReference type="NCBI Taxonomy" id="1920168"/>
    <lineage>
        <taxon>Bacteria</taxon>
        <taxon>Pseudomonadati</taxon>
        <taxon>Pseudomonadota</taxon>
        <taxon>Gammaproteobacteria</taxon>
        <taxon>Lysobacterales</taxon>
        <taxon>Rhodanobacteraceae</taxon>
        <taxon>Dyella</taxon>
    </lineage>
</organism>
<feature type="transmembrane region" description="Helical" evidence="8">
    <location>
        <begin position="271"/>
        <end position="290"/>
    </location>
</feature>
<evidence type="ECO:0000256" key="6">
    <source>
        <dbReference type="ARBA" id="ARBA00022989"/>
    </source>
</evidence>
<dbReference type="GO" id="GO:0009103">
    <property type="term" value="P:lipopolysaccharide biosynthetic process"/>
    <property type="evidence" value="ECO:0007669"/>
    <property type="project" value="UniProtKB-ARBA"/>
</dbReference>
<evidence type="ECO:0000256" key="3">
    <source>
        <dbReference type="ARBA" id="ARBA00022676"/>
    </source>
</evidence>
<keyword evidence="5 8" id="KW-0812">Transmembrane</keyword>